<dbReference type="AlphaFoldDB" id="A0AAV4RCL4"/>
<reference evidence="2 3" key="1">
    <citation type="submission" date="2021-06" db="EMBL/GenBank/DDBJ databases">
        <title>Caerostris darwini draft genome.</title>
        <authorList>
            <person name="Kono N."/>
            <person name="Arakawa K."/>
        </authorList>
    </citation>
    <scope>NUCLEOTIDE SEQUENCE [LARGE SCALE GENOMIC DNA]</scope>
</reference>
<comment type="caution">
    <text evidence="2">The sequence shown here is derived from an EMBL/GenBank/DDBJ whole genome shotgun (WGS) entry which is preliminary data.</text>
</comment>
<feature type="region of interest" description="Disordered" evidence="1">
    <location>
        <begin position="1"/>
        <end position="38"/>
    </location>
</feature>
<evidence type="ECO:0000313" key="3">
    <source>
        <dbReference type="Proteomes" id="UP001054837"/>
    </source>
</evidence>
<dbReference type="Proteomes" id="UP001054837">
    <property type="component" value="Unassembled WGS sequence"/>
</dbReference>
<accession>A0AAV4RCL4</accession>
<proteinExistence type="predicted"/>
<evidence type="ECO:0000313" key="2">
    <source>
        <dbReference type="EMBL" id="GIY17847.1"/>
    </source>
</evidence>
<feature type="compositionally biased region" description="Polar residues" evidence="1">
    <location>
        <begin position="1"/>
        <end position="19"/>
    </location>
</feature>
<keyword evidence="3" id="KW-1185">Reference proteome</keyword>
<protein>
    <submittedName>
        <fullName evidence="2">Uncharacterized protein</fullName>
    </submittedName>
</protein>
<organism evidence="2 3">
    <name type="scientific">Caerostris darwini</name>
    <dbReference type="NCBI Taxonomy" id="1538125"/>
    <lineage>
        <taxon>Eukaryota</taxon>
        <taxon>Metazoa</taxon>
        <taxon>Ecdysozoa</taxon>
        <taxon>Arthropoda</taxon>
        <taxon>Chelicerata</taxon>
        <taxon>Arachnida</taxon>
        <taxon>Araneae</taxon>
        <taxon>Araneomorphae</taxon>
        <taxon>Entelegynae</taxon>
        <taxon>Araneoidea</taxon>
        <taxon>Araneidae</taxon>
        <taxon>Caerostris</taxon>
    </lineage>
</organism>
<gene>
    <name evidence="2" type="ORF">CDAR_96241</name>
</gene>
<name>A0AAV4RCL4_9ARAC</name>
<evidence type="ECO:0000256" key="1">
    <source>
        <dbReference type="SAM" id="MobiDB-lite"/>
    </source>
</evidence>
<sequence length="112" mass="12902">MRHGSATTRQETKQQSSNRWKPVVQHQRKRSRSHLSEKGYGQRVLGCERILLIDYLKAKTITHEYYSTFLTWIEERKSNLSPGTTHQCTRCVDDGKNCGIWGTICSAPSLFS</sequence>
<dbReference type="EMBL" id="BPLQ01005844">
    <property type="protein sequence ID" value="GIY17847.1"/>
    <property type="molecule type" value="Genomic_DNA"/>
</dbReference>